<feature type="region of interest" description="Disordered" evidence="7">
    <location>
        <begin position="1"/>
        <end position="122"/>
    </location>
</feature>
<feature type="compositionally biased region" description="Polar residues" evidence="7">
    <location>
        <begin position="1"/>
        <end position="21"/>
    </location>
</feature>
<dbReference type="AlphaFoldDB" id="A0A1W5DDK2"/>
<name>A0A1W5DDK2_9LECA</name>
<keyword evidence="10" id="KW-1185">Reference proteome</keyword>
<reference evidence="10" key="1">
    <citation type="submission" date="2017-03" db="EMBL/GenBank/DDBJ databases">
        <authorList>
            <person name="Sharma R."/>
            <person name="Thines M."/>
        </authorList>
    </citation>
    <scope>NUCLEOTIDE SEQUENCE [LARGE SCALE GENOMIC DNA]</scope>
</reference>
<evidence type="ECO:0000256" key="4">
    <source>
        <dbReference type="ARBA" id="ARBA00023186"/>
    </source>
</evidence>
<evidence type="ECO:0000256" key="5">
    <source>
        <dbReference type="ARBA" id="ARBA00023242"/>
    </source>
</evidence>
<evidence type="ECO:0000256" key="1">
    <source>
        <dbReference type="ARBA" id="ARBA00002212"/>
    </source>
</evidence>
<accession>A0A1W5DDK2</accession>
<comment type="subcellular location">
    <subcellularLocation>
        <location evidence="2">Nucleus</location>
    </subcellularLocation>
</comment>
<evidence type="ECO:0000259" key="8">
    <source>
        <dbReference type="SMART" id="SM01082"/>
    </source>
</evidence>
<organism evidence="9 10">
    <name type="scientific">Lasallia pustulata</name>
    <dbReference type="NCBI Taxonomy" id="136370"/>
    <lineage>
        <taxon>Eukaryota</taxon>
        <taxon>Fungi</taxon>
        <taxon>Dikarya</taxon>
        <taxon>Ascomycota</taxon>
        <taxon>Pezizomycotina</taxon>
        <taxon>Lecanoromycetes</taxon>
        <taxon>OSLEUM clade</taxon>
        <taxon>Umbilicariomycetidae</taxon>
        <taxon>Umbilicariales</taxon>
        <taxon>Umbilicariaceae</taxon>
        <taxon>Lasallia</taxon>
    </lineage>
</organism>
<evidence type="ECO:0000256" key="6">
    <source>
        <dbReference type="ARBA" id="ARBA00025877"/>
    </source>
</evidence>
<dbReference type="Proteomes" id="UP000192927">
    <property type="component" value="Unassembled WGS sequence"/>
</dbReference>
<dbReference type="EMBL" id="FWEW01003773">
    <property type="protein sequence ID" value="SLM41085.1"/>
    <property type="molecule type" value="Genomic_DNA"/>
</dbReference>
<evidence type="ECO:0000256" key="3">
    <source>
        <dbReference type="ARBA" id="ARBA00008057"/>
    </source>
</evidence>
<protein>
    <submittedName>
        <fullName evidence="9">Histone chaperone domain CHZ</fullName>
    </submittedName>
</protein>
<dbReference type="InterPro" id="IPR019098">
    <property type="entry name" value="Histone_chaperone_domain_CHZ"/>
</dbReference>
<dbReference type="GO" id="GO:0005634">
    <property type="term" value="C:nucleus"/>
    <property type="evidence" value="ECO:0007669"/>
    <property type="project" value="UniProtKB-SubCell"/>
</dbReference>
<evidence type="ECO:0000256" key="2">
    <source>
        <dbReference type="ARBA" id="ARBA00004123"/>
    </source>
</evidence>
<feature type="compositionally biased region" description="Acidic residues" evidence="7">
    <location>
        <begin position="97"/>
        <end position="116"/>
    </location>
</feature>
<evidence type="ECO:0000256" key="7">
    <source>
        <dbReference type="SAM" id="MobiDB-lite"/>
    </source>
</evidence>
<feature type="domain" description="Histone chaperone" evidence="8">
    <location>
        <begin position="63"/>
        <end position="100"/>
    </location>
</feature>
<comment type="similarity">
    <text evidence="3">Belongs to the CHZ1 family.</text>
</comment>
<keyword evidence="4" id="KW-0143">Chaperone</keyword>
<comment type="subunit">
    <text evidence="6">Forms a heterotrimer with H2A.Z-H2B, stabilizing the association of the histone dimer. Also, with a lower affinity, forms a heterotrimer with H2A-H2B.</text>
</comment>
<dbReference type="SMART" id="SM01082">
    <property type="entry name" value="CHZ"/>
    <property type="match status" value="1"/>
</dbReference>
<evidence type="ECO:0000313" key="10">
    <source>
        <dbReference type="Proteomes" id="UP000192927"/>
    </source>
</evidence>
<sequence length="122" mass="13354">MSDQNGTMMSGTENINPSETINAPKGKGKAVDTSPQDVSMGEDEDSSDEETGTEEDAPEEAEDEEEDDLTEIDTDNIFSDGRRTRGMTIDFAKAAEEAGDELDDDEDDDEDFEEEDKGAMQE</sequence>
<feature type="compositionally biased region" description="Acidic residues" evidence="7">
    <location>
        <begin position="40"/>
        <end position="74"/>
    </location>
</feature>
<evidence type="ECO:0000313" key="9">
    <source>
        <dbReference type="EMBL" id="SLM41085.1"/>
    </source>
</evidence>
<dbReference type="Pfam" id="PF09649">
    <property type="entry name" value="CHZ"/>
    <property type="match status" value="1"/>
</dbReference>
<keyword evidence="5" id="KW-0539">Nucleus</keyword>
<proteinExistence type="inferred from homology"/>
<comment type="function">
    <text evidence="1">Forms a chaperone-bound H2A.Z-H2B complex that acts as a source for SWR1 complex-dependent H2A to H2A.Z histone replacement in chromatin.</text>
</comment>